<feature type="transmembrane region" description="Helical" evidence="1">
    <location>
        <begin position="20"/>
        <end position="41"/>
    </location>
</feature>
<protein>
    <submittedName>
        <fullName evidence="2">Uncharacterized protein</fullName>
    </submittedName>
</protein>
<evidence type="ECO:0000313" key="3">
    <source>
        <dbReference type="Proteomes" id="UP000064920"/>
    </source>
</evidence>
<dbReference type="Proteomes" id="UP000064920">
    <property type="component" value="Chromosome"/>
</dbReference>
<evidence type="ECO:0000313" key="2">
    <source>
        <dbReference type="EMBL" id="ALI54367.1"/>
    </source>
</evidence>
<keyword evidence="3" id="KW-1185">Reference proteome</keyword>
<keyword evidence="1" id="KW-1133">Transmembrane helix</keyword>
<accession>A0A0N9ZFF0</accession>
<dbReference type="KEGG" id="cmar:IMCC12053_418"/>
<sequence length="48" mass="5331">MFRAVTFWARGDVPLALHLVLGWGLQLCKVAMFWVCSRGVLAKGGVRL</sequence>
<gene>
    <name evidence="2" type="ORF">IMCC12053_418</name>
</gene>
<dbReference type="EMBL" id="CP012023">
    <property type="protein sequence ID" value="ALI54367.1"/>
    <property type="molecule type" value="Genomic_DNA"/>
</dbReference>
<keyword evidence="1" id="KW-0812">Transmembrane</keyword>
<proteinExistence type="predicted"/>
<dbReference type="STRING" id="1397108.IMCC12053_418"/>
<keyword evidence="1" id="KW-0472">Membrane</keyword>
<evidence type="ECO:0000256" key="1">
    <source>
        <dbReference type="SAM" id="Phobius"/>
    </source>
</evidence>
<dbReference type="PATRIC" id="fig|1397108.4.peg.432"/>
<dbReference type="AlphaFoldDB" id="A0A0N9ZFF0"/>
<organism evidence="2 3">
    <name type="scientific">Celeribacter marinus</name>
    <dbReference type="NCBI Taxonomy" id="1397108"/>
    <lineage>
        <taxon>Bacteria</taxon>
        <taxon>Pseudomonadati</taxon>
        <taxon>Pseudomonadota</taxon>
        <taxon>Alphaproteobacteria</taxon>
        <taxon>Rhodobacterales</taxon>
        <taxon>Roseobacteraceae</taxon>
        <taxon>Celeribacter</taxon>
    </lineage>
</organism>
<name>A0A0N9ZFF0_9RHOB</name>
<reference evidence="2 3" key="1">
    <citation type="submission" date="2015-05" db="EMBL/GenBank/DDBJ databases">
        <authorList>
            <person name="Wang D.B."/>
            <person name="Wang M."/>
        </authorList>
    </citation>
    <scope>NUCLEOTIDE SEQUENCE [LARGE SCALE GENOMIC DNA]</scope>
    <source>
        <strain evidence="2 3">IMCC 12053</strain>
    </source>
</reference>